<evidence type="ECO:0000313" key="3">
    <source>
        <dbReference type="Proteomes" id="UP000583929"/>
    </source>
</evidence>
<keyword evidence="1" id="KW-0812">Transmembrane</keyword>
<sequence length="119" mass="13391">MVVASLIATMASQVVRTPPVGIYLISNKVGLVGSLSIILLLITGLPFCRKFLMLILIVILWMTITTMTITYLISIVVATPIHDYSKLRDLEVSNKLGWSHMVKKPNHHHEKKIKKTKQQ</sequence>
<proteinExistence type="predicted"/>
<feature type="transmembrane region" description="Helical" evidence="1">
    <location>
        <begin position="20"/>
        <end position="42"/>
    </location>
</feature>
<name>A0A7J6GGX8_CANSA</name>
<protein>
    <submittedName>
        <fullName evidence="2">Uncharacterized protein</fullName>
    </submittedName>
</protein>
<evidence type="ECO:0000256" key="1">
    <source>
        <dbReference type="SAM" id="Phobius"/>
    </source>
</evidence>
<keyword evidence="3" id="KW-1185">Reference proteome</keyword>
<feature type="transmembrane region" description="Helical" evidence="1">
    <location>
        <begin position="54"/>
        <end position="78"/>
    </location>
</feature>
<accession>A0A7J6GGX8</accession>
<organism evidence="2 3">
    <name type="scientific">Cannabis sativa</name>
    <name type="common">Hemp</name>
    <name type="synonym">Marijuana</name>
    <dbReference type="NCBI Taxonomy" id="3483"/>
    <lineage>
        <taxon>Eukaryota</taxon>
        <taxon>Viridiplantae</taxon>
        <taxon>Streptophyta</taxon>
        <taxon>Embryophyta</taxon>
        <taxon>Tracheophyta</taxon>
        <taxon>Spermatophyta</taxon>
        <taxon>Magnoliopsida</taxon>
        <taxon>eudicotyledons</taxon>
        <taxon>Gunneridae</taxon>
        <taxon>Pentapetalae</taxon>
        <taxon>rosids</taxon>
        <taxon>fabids</taxon>
        <taxon>Rosales</taxon>
        <taxon>Cannabaceae</taxon>
        <taxon>Cannabis</taxon>
    </lineage>
</organism>
<keyword evidence="1" id="KW-0472">Membrane</keyword>
<evidence type="ECO:0000313" key="2">
    <source>
        <dbReference type="EMBL" id="KAF4382216.1"/>
    </source>
</evidence>
<reference evidence="2 3" key="1">
    <citation type="journal article" date="2020" name="bioRxiv">
        <title>Sequence and annotation of 42 cannabis genomes reveals extensive copy number variation in cannabinoid synthesis and pathogen resistance genes.</title>
        <authorList>
            <person name="Mckernan K.J."/>
            <person name="Helbert Y."/>
            <person name="Kane L.T."/>
            <person name="Ebling H."/>
            <person name="Zhang L."/>
            <person name="Liu B."/>
            <person name="Eaton Z."/>
            <person name="Mclaughlin S."/>
            <person name="Kingan S."/>
            <person name="Baybayan P."/>
            <person name="Concepcion G."/>
            <person name="Jordan M."/>
            <person name="Riva A."/>
            <person name="Barbazuk W."/>
            <person name="Harkins T."/>
        </authorList>
    </citation>
    <scope>NUCLEOTIDE SEQUENCE [LARGE SCALE GENOMIC DNA]</scope>
    <source>
        <strain evidence="3">cv. Jamaican Lion 4</strain>
        <tissue evidence="2">Leaf</tissue>
    </source>
</reference>
<comment type="caution">
    <text evidence="2">The sequence shown here is derived from an EMBL/GenBank/DDBJ whole genome shotgun (WGS) entry which is preliminary data.</text>
</comment>
<keyword evidence="1" id="KW-1133">Transmembrane helix</keyword>
<dbReference type="EMBL" id="JAATIQ010000103">
    <property type="protein sequence ID" value="KAF4382216.1"/>
    <property type="molecule type" value="Genomic_DNA"/>
</dbReference>
<gene>
    <name evidence="2" type="ORF">G4B88_011545</name>
</gene>
<dbReference type="Proteomes" id="UP000583929">
    <property type="component" value="Unassembled WGS sequence"/>
</dbReference>
<dbReference type="AlphaFoldDB" id="A0A7J6GGX8"/>